<dbReference type="EMBL" id="PJQY01000508">
    <property type="protein sequence ID" value="PQQ10415.1"/>
    <property type="molecule type" value="Genomic_DNA"/>
</dbReference>
<dbReference type="Proteomes" id="UP000250321">
    <property type="component" value="Unassembled WGS sequence"/>
</dbReference>
<dbReference type="GO" id="GO:0007165">
    <property type="term" value="P:signal transduction"/>
    <property type="evidence" value="ECO:0007669"/>
    <property type="project" value="TreeGrafter"/>
</dbReference>
<organism evidence="3 4">
    <name type="scientific">Prunus yedoensis var. nudiflora</name>
    <dbReference type="NCBI Taxonomy" id="2094558"/>
    <lineage>
        <taxon>Eukaryota</taxon>
        <taxon>Viridiplantae</taxon>
        <taxon>Streptophyta</taxon>
        <taxon>Embryophyta</taxon>
        <taxon>Tracheophyta</taxon>
        <taxon>Spermatophyta</taxon>
        <taxon>Magnoliopsida</taxon>
        <taxon>eudicotyledons</taxon>
        <taxon>Gunneridae</taxon>
        <taxon>Pentapetalae</taxon>
        <taxon>rosids</taxon>
        <taxon>fabids</taxon>
        <taxon>Rosales</taxon>
        <taxon>Rosaceae</taxon>
        <taxon>Amygdaloideae</taxon>
        <taxon>Amygdaleae</taxon>
        <taxon>Prunus</taxon>
    </lineage>
</organism>
<accession>A0A314YPJ1</accession>
<dbReference type="InterPro" id="IPR011009">
    <property type="entry name" value="Kinase-like_dom_sf"/>
</dbReference>
<feature type="domain" description="Protein kinase" evidence="2">
    <location>
        <begin position="37"/>
        <end position="253"/>
    </location>
</feature>
<dbReference type="GO" id="GO:0005524">
    <property type="term" value="F:ATP binding"/>
    <property type="evidence" value="ECO:0007669"/>
    <property type="project" value="UniProtKB-UniRule"/>
</dbReference>
<dbReference type="PANTHER" id="PTHR48011">
    <property type="entry name" value="CCR4-NOT TRANSCRIPTIONAL COMPLEX SUBUNIT CAF120-RELATED"/>
    <property type="match status" value="1"/>
</dbReference>
<feature type="binding site" evidence="1">
    <location>
        <position position="73"/>
    </location>
    <ligand>
        <name>ATP</name>
        <dbReference type="ChEBI" id="CHEBI:30616"/>
    </ligand>
</feature>
<protein>
    <submittedName>
        <fullName evidence="3">Protein kinase byr2-like</fullName>
    </submittedName>
</protein>
<proteinExistence type="predicted"/>
<evidence type="ECO:0000256" key="1">
    <source>
        <dbReference type="PROSITE-ProRule" id="PRU10141"/>
    </source>
</evidence>
<comment type="caution">
    <text evidence="3">The sequence shown here is derived from an EMBL/GenBank/DDBJ whole genome shotgun (WGS) entry which is preliminary data.</text>
</comment>
<dbReference type="OrthoDB" id="8693905at2759"/>
<dbReference type="Gene3D" id="1.10.510.10">
    <property type="entry name" value="Transferase(Phosphotransferase) domain 1"/>
    <property type="match status" value="2"/>
</dbReference>
<evidence type="ECO:0000313" key="4">
    <source>
        <dbReference type="Proteomes" id="UP000250321"/>
    </source>
</evidence>
<keyword evidence="3" id="KW-0418">Kinase</keyword>
<dbReference type="Pfam" id="PF00069">
    <property type="entry name" value="Pkinase"/>
    <property type="match status" value="1"/>
</dbReference>
<keyword evidence="3" id="KW-0808">Transferase</keyword>
<dbReference type="PANTHER" id="PTHR48011:SF56">
    <property type="entry name" value="PROTEIN KINASE DOMAIN-CONTAINING PROTEIN"/>
    <property type="match status" value="1"/>
</dbReference>
<reference evidence="3 4" key="1">
    <citation type="submission" date="2018-02" db="EMBL/GenBank/DDBJ databases">
        <title>Draft genome of wild Prunus yedoensis var. nudiflora.</title>
        <authorList>
            <person name="Baek S."/>
            <person name="Kim J.-H."/>
            <person name="Choi K."/>
            <person name="Kim G.-B."/>
            <person name="Cho A."/>
            <person name="Jang H."/>
            <person name="Shin C.-H."/>
            <person name="Yu H.-J."/>
            <person name="Mun J.-H."/>
        </authorList>
    </citation>
    <scope>NUCLEOTIDE SEQUENCE [LARGE SCALE GENOMIC DNA]</scope>
    <source>
        <strain evidence="4">cv. Jeju island</strain>
        <tissue evidence="3">Leaf</tissue>
    </source>
</reference>
<dbReference type="InterPro" id="IPR000719">
    <property type="entry name" value="Prot_kinase_dom"/>
</dbReference>
<dbReference type="PROSITE" id="PS00107">
    <property type="entry name" value="PROTEIN_KINASE_ATP"/>
    <property type="match status" value="1"/>
</dbReference>
<dbReference type="AlphaFoldDB" id="A0A314YPJ1"/>
<keyword evidence="1" id="KW-0067">ATP-binding</keyword>
<evidence type="ECO:0000313" key="3">
    <source>
        <dbReference type="EMBL" id="PQQ10415.1"/>
    </source>
</evidence>
<dbReference type="SUPFAM" id="SSF56112">
    <property type="entry name" value="Protein kinase-like (PK-like)"/>
    <property type="match status" value="1"/>
</dbReference>
<dbReference type="GO" id="GO:0004672">
    <property type="term" value="F:protein kinase activity"/>
    <property type="evidence" value="ECO:0007669"/>
    <property type="project" value="InterPro"/>
</dbReference>
<name>A0A314YPJ1_PRUYE</name>
<dbReference type="InterPro" id="IPR052751">
    <property type="entry name" value="Plant_MAPKKK"/>
</dbReference>
<dbReference type="PROSITE" id="PS50011">
    <property type="entry name" value="PROTEIN_KINASE_DOM"/>
    <property type="match status" value="1"/>
</dbReference>
<sequence>MAGLKRKRATHDEIIVVDDSADHADHYLTVSLSGCEWVRGPMLGQGGFGSVYLGFVKKPRLCLKGVPRIVAVKSTLASQAHDLMVEDILLYIFRRCPFVINCYGEDETIGADGRHLFNVFLEYADGGTMADLIEKSRGFGLREFQPENILLVSDTAGSSGGARFVPKIGDLGLTKKANQKWEKPSFGGTPMYLSPEAVVYGIQQQPSDIWALGCVVLQMLTGRHPWDFTPGAVFDVRDLLTALLASRIPAIPG</sequence>
<dbReference type="InterPro" id="IPR017441">
    <property type="entry name" value="Protein_kinase_ATP_BS"/>
</dbReference>
<evidence type="ECO:0000259" key="2">
    <source>
        <dbReference type="PROSITE" id="PS50011"/>
    </source>
</evidence>
<keyword evidence="1" id="KW-0547">Nucleotide-binding</keyword>
<keyword evidence="4" id="KW-1185">Reference proteome</keyword>
<gene>
    <name evidence="3" type="ORF">Pyn_19159</name>
</gene>